<accession>A0ABD6JBU1</accession>
<evidence type="ECO:0000313" key="4">
    <source>
        <dbReference type="EMBL" id="MYZ67003.1"/>
    </source>
</evidence>
<evidence type="ECO:0000256" key="2">
    <source>
        <dbReference type="SAM" id="MobiDB-lite"/>
    </source>
</evidence>
<dbReference type="RefSeq" id="WP_161011211.1">
    <property type="nucleotide sequence ID" value="NZ_JBCFAB010000005.1"/>
</dbReference>
<organism evidence="4 5">
    <name type="scientific">Ligilactobacillus salivarius</name>
    <dbReference type="NCBI Taxonomy" id="1624"/>
    <lineage>
        <taxon>Bacteria</taxon>
        <taxon>Bacillati</taxon>
        <taxon>Bacillota</taxon>
        <taxon>Bacilli</taxon>
        <taxon>Lactobacillales</taxon>
        <taxon>Lactobacillaceae</taxon>
        <taxon>Ligilactobacillus</taxon>
    </lineage>
</organism>
<keyword evidence="1" id="KW-0175">Coiled coil</keyword>
<comment type="caution">
    <text evidence="4">The sequence shown here is derived from an EMBL/GenBank/DDBJ whole genome shotgun (WGS) entry which is preliminary data.</text>
</comment>
<feature type="compositionally biased region" description="Low complexity" evidence="2">
    <location>
        <begin position="179"/>
        <end position="188"/>
    </location>
</feature>
<name>A0ABD6JBU1_9LACO</name>
<gene>
    <name evidence="4" type="ORF">FYL06_08625</name>
</gene>
<keyword evidence="3" id="KW-1133">Transmembrane helix</keyword>
<dbReference type="Proteomes" id="UP000471300">
    <property type="component" value="Unassembled WGS sequence"/>
</dbReference>
<feature type="region of interest" description="Disordered" evidence="2">
    <location>
        <begin position="174"/>
        <end position="193"/>
    </location>
</feature>
<protein>
    <submittedName>
        <fullName evidence="4">Uncharacterized protein</fullName>
    </submittedName>
</protein>
<dbReference type="AlphaFoldDB" id="A0ABD6JBU1"/>
<dbReference type="EMBL" id="VSTU01000018">
    <property type="protein sequence ID" value="MYZ67003.1"/>
    <property type="molecule type" value="Genomic_DNA"/>
</dbReference>
<evidence type="ECO:0000313" key="5">
    <source>
        <dbReference type="Proteomes" id="UP000471300"/>
    </source>
</evidence>
<keyword evidence="3" id="KW-0472">Membrane</keyword>
<evidence type="ECO:0000256" key="1">
    <source>
        <dbReference type="SAM" id="Coils"/>
    </source>
</evidence>
<proteinExistence type="predicted"/>
<sequence length="334" mass="37955">MIDEIIQKFRSFRSKWQEFLKKHHEWYMDHARQRKLIIFGVLVTSMIGLLIGTRFVPAKSRFQDTPIGTGLSFGKNNNATISMDSRKYNADQKFMVIKFTVKSDGSHPIDPKYVSFKAVTLEGQDTKYQVLPLANSQYILLLSNLSKGYKAIQIKATNHQPSVDNATMDTEAALDVTDSSSSSASSESVENDPVTKDGVRFVINEDNKFIDNKLVKLSQKDYAVQSLTQSIKILNKRINKQYANIESFQKQIVADKNAIQAAEKDRQYQVDQSDADNQIASAKADIKFQESSIKQSRKLINTLNDQIDLYRKQIMDVESGKYKFKKPVSADSLR</sequence>
<feature type="coiled-coil region" evidence="1">
    <location>
        <begin position="231"/>
        <end position="265"/>
    </location>
</feature>
<reference evidence="4 5" key="1">
    <citation type="journal article" date="2020" name="Food Funct.">
        <title>Screening of Lactobacillus salivarius strains from the feces of Chinese populations and the evaluation of their effects against intestinal inflammation in mice.</title>
        <authorList>
            <person name="Zhai Q."/>
            <person name="Shen X."/>
            <person name="Cen S."/>
            <person name="Zhang C."/>
            <person name="Tian F."/>
            <person name="Zhao J."/>
            <person name="Zhang H."/>
            <person name="Xue Y."/>
            <person name="Chen W."/>
        </authorList>
    </citation>
    <scope>NUCLEOTIDE SEQUENCE [LARGE SCALE GENOMIC DNA]</scope>
    <source>
        <strain evidence="4 5">FZJTZ28M4.scaf</strain>
    </source>
</reference>
<evidence type="ECO:0000256" key="3">
    <source>
        <dbReference type="SAM" id="Phobius"/>
    </source>
</evidence>
<feature type="transmembrane region" description="Helical" evidence="3">
    <location>
        <begin position="36"/>
        <end position="56"/>
    </location>
</feature>
<keyword evidence="3" id="KW-0812">Transmembrane</keyword>